<dbReference type="Proteomes" id="UP001528411">
    <property type="component" value="Unassembled WGS sequence"/>
</dbReference>
<evidence type="ECO:0000313" key="1">
    <source>
        <dbReference type="EMBL" id="MDC2888620.1"/>
    </source>
</evidence>
<evidence type="ECO:0000313" key="2">
    <source>
        <dbReference type="Proteomes" id="UP001528411"/>
    </source>
</evidence>
<name>A0ABT5FDC7_9GAMM</name>
<dbReference type="EMBL" id="JAQOMS010000002">
    <property type="protein sequence ID" value="MDC2888620.1"/>
    <property type="molecule type" value="Genomic_DNA"/>
</dbReference>
<reference evidence="1 2" key="1">
    <citation type="submission" date="2023-01" db="EMBL/GenBank/DDBJ databases">
        <title>Psychrosphaera sp. nov., isolated from marine algae.</title>
        <authorList>
            <person name="Bayburt H."/>
            <person name="Choi B.J."/>
            <person name="Kim J.M."/>
            <person name="Choi D.G."/>
            <person name="Jeon C.O."/>
        </authorList>
    </citation>
    <scope>NUCLEOTIDE SEQUENCE [LARGE SCALE GENOMIC DNA]</scope>
    <source>
        <strain evidence="1 2">G1-22</strain>
    </source>
</reference>
<protein>
    <recommendedName>
        <fullName evidence="3">DUF481 domain-containing protein</fullName>
    </recommendedName>
</protein>
<dbReference type="RefSeq" id="WP_272180210.1">
    <property type="nucleotide sequence ID" value="NZ_JAQOMS010000002.1"/>
</dbReference>
<sequence>MENNQFQRQQLALNIALVQDWSFGQVSYSGYTRPLWLEQDVKTDTIDDLTSEPKREVSLYRVETGAGIGFKQKVNKQVNYRFGANVSFVANQISPELDFSRIKLAAGVQYKSKMLHTLNLHYTNDSASDSDYGYNDKSTIGLIYQIALPVMDKVMSSSYIMYESHSYDLQHPIFKAVRSESIIAASSQLNYQYSEHQQFKLQLNIQQKDSNVELFNFNRVETVMGWQYVF</sequence>
<proteinExistence type="predicted"/>
<accession>A0ABT5FDC7</accession>
<evidence type="ECO:0008006" key="3">
    <source>
        <dbReference type="Google" id="ProtNLM"/>
    </source>
</evidence>
<keyword evidence="2" id="KW-1185">Reference proteome</keyword>
<comment type="caution">
    <text evidence="1">The sequence shown here is derived from an EMBL/GenBank/DDBJ whole genome shotgun (WGS) entry which is preliminary data.</text>
</comment>
<gene>
    <name evidence="1" type="ORF">PN838_07420</name>
</gene>
<organism evidence="1 2">
    <name type="scientific">Psychrosphaera algicola</name>
    <dbReference type="NCBI Taxonomy" id="3023714"/>
    <lineage>
        <taxon>Bacteria</taxon>
        <taxon>Pseudomonadati</taxon>
        <taxon>Pseudomonadota</taxon>
        <taxon>Gammaproteobacteria</taxon>
        <taxon>Alteromonadales</taxon>
        <taxon>Pseudoalteromonadaceae</taxon>
        <taxon>Psychrosphaera</taxon>
    </lineage>
</organism>